<dbReference type="Pfam" id="PF08220">
    <property type="entry name" value="HTH_DeoR"/>
    <property type="match status" value="1"/>
</dbReference>
<evidence type="ECO:0000256" key="2">
    <source>
        <dbReference type="ARBA" id="ARBA00023015"/>
    </source>
</evidence>
<dbReference type="SUPFAM" id="SSF100950">
    <property type="entry name" value="NagB/RpiA/CoA transferase-like"/>
    <property type="match status" value="1"/>
</dbReference>
<dbReference type="SMART" id="SM01134">
    <property type="entry name" value="DeoRC"/>
    <property type="match status" value="1"/>
</dbReference>
<proteinExistence type="predicted"/>
<dbReference type="Gene3D" id="3.30.750.70">
    <property type="entry name" value="4-hydroxybutyrate coenzyme like domains"/>
    <property type="match status" value="1"/>
</dbReference>
<dbReference type="InterPro" id="IPR050313">
    <property type="entry name" value="Carb_Metab_HTH_regulators"/>
</dbReference>
<reference evidence="6 7" key="1">
    <citation type="submission" date="2019-03" db="EMBL/GenBank/DDBJ databases">
        <title>Roseomonas sp. a novel Roseomonas species isolated from Sea whip Gorgonian.</title>
        <authorList>
            <person name="Li F."/>
            <person name="Pan X."/>
            <person name="Huang S."/>
            <person name="Li Z."/>
            <person name="Meng B."/>
        </authorList>
    </citation>
    <scope>NUCLEOTIDE SEQUENCE [LARGE SCALE GENOMIC DNA]</scope>
    <source>
        <strain evidence="6 7">M0104</strain>
    </source>
</reference>
<dbReference type="InterPro" id="IPR036388">
    <property type="entry name" value="WH-like_DNA-bd_sf"/>
</dbReference>
<feature type="domain" description="HTH deoR-type" evidence="5">
    <location>
        <begin position="8"/>
        <end position="63"/>
    </location>
</feature>
<accession>A0A845BF59</accession>
<keyword evidence="3" id="KW-0804">Transcription</keyword>
<dbReference type="PRINTS" id="PR00037">
    <property type="entry name" value="HTHLACR"/>
</dbReference>
<dbReference type="PANTHER" id="PTHR30363">
    <property type="entry name" value="HTH-TYPE TRANSCRIPTIONAL REGULATOR SRLR-RELATED"/>
    <property type="match status" value="1"/>
</dbReference>
<feature type="compositionally biased region" description="Acidic residues" evidence="4">
    <location>
        <begin position="262"/>
        <end position="278"/>
    </location>
</feature>
<dbReference type="SUPFAM" id="SSF46785">
    <property type="entry name" value="Winged helix' DNA-binding domain"/>
    <property type="match status" value="1"/>
</dbReference>
<keyword evidence="2" id="KW-0805">Transcription regulation</keyword>
<dbReference type="Proteomes" id="UP000460715">
    <property type="component" value="Unassembled WGS sequence"/>
</dbReference>
<feature type="region of interest" description="Disordered" evidence="4">
    <location>
        <begin position="256"/>
        <end position="278"/>
    </location>
</feature>
<sequence>MTLSFDDLSERQRAILALAREAGRVTVEDLAGRFEVSPQTIRKDLNLLCEHRLLARLHGGATLASGVENLGYGARRALAHEAKRRIAARCAALIPDGSSLFINIGTTTEEVARALAGHRNLLVVTNNIHVVTILLPCAGVEVVVAGGPVRRSDGGITGEATLDLVAQFKLDFAVVGASALDGDGSLLDFDYREVRVSRAILGNARHPILVADAGKFERSAPVRIGHVSQLHCVVTDRPPPARFAEACRQAGTRLEIARPGEEAGEEGDETEMPEIETP</sequence>
<dbReference type="OrthoDB" id="9814815at2"/>
<evidence type="ECO:0000256" key="4">
    <source>
        <dbReference type="SAM" id="MobiDB-lite"/>
    </source>
</evidence>
<evidence type="ECO:0000256" key="1">
    <source>
        <dbReference type="ARBA" id="ARBA00022491"/>
    </source>
</evidence>
<dbReference type="InterPro" id="IPR036390">
    <property type="entry name" value="WH_DNA-bd_sf"/>
</dbReference>
<dbReference type="PANTHER" id="PTHR30363:SF4">
    <property type="entry name" value="GLYCEROL-3-PHOSPHATE REGULON REPRESSOR"/>
    <property type="match status" value="1"/>
</dbReference>
<dbReference type="InterPro" id="IPR014036">
    <property type="entry name" value="DeoR-like_C"/>
</dbReference>
<dbReference type="Pfam" id="PF00455">
    <property type="entry name" value="DeoRC"/>
    <property type="match status" value="1"/>
</dbReference>
<evidence type="ECO:0000256" key="3">
    <source>
        <dbReference type="ARBA" id="ARBA00023163"/>
    </source>
</evidence>
<dbReference type="InterPro" id="IPR001034">
    <property type="entry name" value="DeoR_HTH"/>
</dbReference>
<comment type="caution">
    <text evidence="6">The sequence shown here is derived from an EMBL/GenBank/DDBJ whole genome shotgun (WGS) entry which is preliminary data.</text>
</comment>
<evidence type="ECO:0000313" key="6">
    <source>
        <dbReference type="EMBL" id="MXP64746.1"/>
    </source>
</evidence>
<organism evidence="6 7">
    <name type="scientific">Teichococcus coralli</name>
    <dbReference type="NCBI Taxonomy" id="2545983"/>
    <lineage>
        <taxon>Bacteria</taxon>
        <taxon>Pseudomonadati</taxon>
        <taxon>Pseudomonadota</taxon>
        <taxon>Alphaproteobacteria</taxon>
        <taxon>Acetobacterales</taxon>
        <taxon>Roseomonadaceae</taxon>
        <taxon>Roseomonas</taxon>
    </lineage>
</organism>
<dbReference type="Gene3D" id="1.10.10.10">
    <property type="entry name" value="Winged helix-like DNA-binding domain superfamily/Winged helix DNA-binding domain"/>
    <property type="match status" value="1"/>
</dbReference>
<protein>
    <submittedName>
        <fullName evidence="6">DeoR/GlpR transcriptional regulator</fullName>
    </submittedName>
</protein>
<evidence type="ECO:0000313" key="7">
    <source>
        <dbReference type="Proteomes" id="UP000460715"/>
    </source>
</evidence>
<evidence type="ECO:0000259" key="5">
    <source>
        <dbReference type="PROSITE" id="PS51000"/>
    </source>
</evidence>
<dbReference type="SMART" id="SM00420">
    <property type="entry name" value="HTH_DEOR"/>
    <property type="match status" value="1"/>
</dbReference>
<dbReference type="GO" id="GO:0003700">
    <property type="term" value="F:DNA-binding transcription factor activity"/>
    <property type="evidence" value="ECO:0007669"/>
    <property type="project" value="InterPro"/>
</dbReference>
<dbReference type="RefSeq" id="WP_160938153.1">
    <property type="nucleotide sequence ID" value="NZ_SNVJ01000014.1"/>
</dbReference>
<dbReference type="AlphaFoldDB" id="A0A845BF59"/>
<dbReference type="EMBL" id="SNVJ01000014">
    <property type="protein sequence ID" value="MXP64746.1"/>
    <property type="molecule type" value="Genomic_DNA"/>
</dbReference>
<name>A0A845BF59_9PROT</name>
<keyword evidence="1" id="KW-0678">Repressor</keyword>
<gene>
    <name evidence="6" type="ORF">E0493_15445</name>
</gene>
<dbReference type="PROSITE" id="PS51000">
    <property type="entry name" value="HTH_DEOR_2"/>
    <property type="match status" value="1"/>
</dbReference>
<dbReference type="InterPro" id="IPR037171">
    <property type="entry name" value="NagB/RpiA_transferase-like"/>
</dbReference>
<keyword evidence="7" id="KW-1185">Reference proteome</keyword>